<dbReference type="STRING" id="632292.Calhy_2218"/>
<dbReference type="EMBL" id="CP002219">
    <property type="protein sequence ID" value="ADQ07923.1"/>
    <property type="molecule type" value="Genomic_DNA"/>
</dbReference>
<dbReference type="CDD" id="cd01948">
    <property type="entry name" value="EAL"/>
    <property type="match status" value="1"/>
</dbReference>
<dbReference type="SUPFAM" id="SSF55073">
    <property type="entry name" value="Nucleotide cyclase"/>
    <property type="match status" value="1"/>
</dbReference>
<dbReference type="InterPro" id="IPR043128">
    <property type="entry name" value="Rev_trsase/Diguanyl_cyclase"/>
</dbReference>
<feature type="domain" description="EAL" evidence="3">
    <location>
        <begin position="333"/>
        <end position="586"/>
    </location>
</feature>
<gene>
    <name evidence="5" type="ordered locus">Calhy_2218</name>
</gene>
<dbReference type="SMART" id="SM00052">
    <property type="entry name" value="EAL"/>
    <property type="match status" value="1"/>
</dbReference>
<feature type="transmembrane region" description="Helical" evidence="2">
    <location>
        <begin position="90"/>
        <end position="108"/>
    </location>
</feature>
<reference key="1">
    <citation type="submission" date="2010-09" db="EMBL/GenBank/DDBJ databases">
        <title>Complete sequence of Caldicellulosiruptor hydrothermalis 108.</title>
        <authorList>
            <consortium name="US DOE Joint Genome Institute"/>
            <person name="Lucas S."/>
            <person name="Copeland A."/>
            <person name="Lapidus A."/>
            <person name="Cheng J.-F."/>
            <person name="Bruce D."/>
            <person name="Goodwin L."/>
            <person name="Pitluck S."/>
            <person name="Davenport K."/>
            <person name="Detter J.C."/>
            <person name="Han C."/>
            <person name="Tapia R."/>
            <person name="Land M."/>
            <person name="Hauser L."/>
            <person name="Chang Y.-J."/>
            <person name="Jeffries C."/>
            <person name="Kyrpides N."/>
            <person name="Ivanova N."/>
            <person name="Mikhailova N."/>
            <person name="Blumer-Schuette S.E."/>
            <person name="Kelly R.M."/>
            <person name="Woyke T."/>
        </authorList>
    </citation>
    <scope>NUCLEOTIDE SEQUENCE</scope>
    <source>
        <strain>108</strain>
    </source>
</reference>
<dbReference type="PANTHER" id="PTHR44757">
    <property type="entry name" value="DIGUANYLATE CYCLASE DGCP"/>
    <property type="match status" value="1"/>
</dbReference>
<reference evidence="5 6" key="2">
    <citation type="journal article" date="2011" name="J. Bacteriol.">
        <title>Complete genome sequences for the anaerobic, extremely thermophilic plant biomass-degrading bacteria Caldicellulosiruptor hydrothermalis, Caldicellulosiruptor kristjanssonii, Caldicellulosiruptor kronotskyensis, Caldicellulosiruptor owensenis, and Caldicellulosiruptor lactoaceticus.</title>
        <authorList>
            <person name="Blumer-Schuette S.E."/>
            <person name="Ozdemir I."/>
            <person name="Mistry D."/>
            <person name="Lucas S."/>
            <person name="Lapidus A."/>
            <person name="Cheng J.F."/>
            <person name="Goodwin L.A."/>
            <person name="Pitluck S."/>
            <person name="Land M.L."/>
            <person name="Hauser L.J."/>
            <person name="Woyke T."/>
            <person name="Mikhailova N."/>
            <person name="Pati A."/>
            <person name="Kyrpides N.C."/>
            <person name="Ivanova N."/>
            <person name="Detter J.C."/>
            <person name="Walston-Davenport K."/>
            <person name="Han S."/>
            <person name="Adams M.W."/>
            <person name="Kelly R.M."/>
        </authorList>
    </citation>
    <scope>NUCLEOTIDE SEQUENCE [LARGE SCALE GENOMIC DNA]</scope>
    <source>
        <strain evidence="6">DSM 18901 / VKM B-2411 / 108</strain>
    </source>
</reference>
<dbReference type="PROSITE" id="PS50883">
    <property type="entry name" value="EAL"/>
    <property type="match status" value="1"/>
</dbReference>
<dbReference type="InterPro" id="IPR001633">
    <property type="entry name" value="EAL_dom"/>
</dbReference>
<protein>
    <submittedName>
        <fullName evidence="5">Diguanylate cyclase/phosphodiesterase</fullName>
    </submittedName>
</protein>
<dbReference type="PROSITE" id="PS50887">
    <property type="entry name" value="GGDEF"/>
    <property type="match status" value="1"/>
</dbReference>
<dbReference type="CDD" id="cd01949">
    <property type="entry name" value="GGDEF"/>
    <property type="match status" value="1"/>
</dbReference>
<dbReference type="SMART" id="SM00267">
    <property type="entry name" value="GGDEF"/>
    <property type="match status" value="1"/>
</dbReference>
<evidence type="ECO:0000256" key="2">
    <source>
        <dbReference type="SAM" id="Phobius"/>
    </source>
</evidence>
<accession>E4Q805</accession>
<keyword evidence="2" id="KW-1133">Transmembrane helix</keyword>
<dbReference type="eggNOG" id="COG5001">
    <property type="taxonomic scope" value="Bacteria"/>
</dbReference>
<evidence type="ECO:0000259" key="3">
    <source>
        <dbReference type="PROSITE" id="PS50883"/>
    </source>
</evidence>
<dbReference type="Gene3D" id="3.30.70.270">
    <property type="match status" value="1"/>
</dbReference>
<dbReference type="InterPro" id="IPR052155">
    <property type="entry name" value="Biofilm_reg_signaling"/>
</dbReference>
<dbReference type="Gene3D" id="3.20.20.450">
    <property type="entry name" value="EAL domain"/>
    <property type="match status" value="1"/>
</dbReference>
<feature type="transmembrane region" description="Helical" evidence="2">
    <location>
        <begin position="52"/>
        <end position="70"/>
    </location>
</feature>
<keyword evidence="2" id="KW-0812">Transmembrane</keyword>
<evidence type="ECO:0000256" key="1">
    <source>
        <dbReference type="SAM" id="Coils"/>
    </source>
</evidence>
<dbReference type="InterPro" id="IPR035919">
    <property type="entry name" value="EAL_sf"/>
</dbReference>
<name>E4Q805_CALH1</name>
<feature type="coiled-coil region" evidence="1">
    <location>
        <begin position="115"/>
        <end position="146"/>
    </location>
</feature>
<dbReference type="Pfam" id="PF00990">
    <property type="entry name" value="GGDEF"/>
    <property type="match status" value="1"/>
</dbReference>
<keyword evidence="2" id="KW-0472">Membrane</keyword>
<dbReference type="KEGG" id="chd:Calhy_2218"/>
<dbReference type="PANTHER" id="PTHR44757:SF2">
    <property type="entry name" value="BIOFILM ARCHITECTURE MAINTENANCE PROTEIN MBAA"/>
    <property type="match status" value="1"/>
</dbReference>
<proteinExistence type="predicted"/>
<dbReference type="HOGENOM" id="CLU_000445_70_50_9"/>
<evidence type="ECO:0000259" key="4">
    <source>
        <dbReference type="PROSITE" id="PS50887"/>
    </source>
</evidence>
<dbReference type="AlphaFoldDB" id="E4Q805"/>
<evidence type="ECO:0000313" key="5">
    <source>
        <dbReference type="EMBL" id="ADQ07923.1"/>
    </source>
</evidence>
<keyword evidence="6" id="KW-1185">Reference proteome</keyword>
<dbReference type="SUPFAM" id="SSF141868">
    <property type="entry name" value="EAL domain-like"/>
    <property type="match status" value="1"/>
</dbReference>
<dbReference type="InterPro" id="IPR029787">
    <property type="entry name" value="Nucleotide_cyclase"/>
</dbReference>
<dbReference type="NCBIfam" id="TIGR00254">
    <property type="entry name" value="GGDEF"/>
    <property type="match status" value="1"/>
</dbReference>
<dbReference type="Proteomes" id="UP000006890">
    <property type="component" value="Chromosome"/>
</dbReference>
<dbReference type="InterPro" id="IPR000160">
    <property type="entry name" value="GGDEF_dom"/>
</dbReference>
<dbReference type="Pfam" id="PF00563">
    <property type="entry name" value="EAL"/>
    <property type="match status" value="1"/>
</dbReference>
<sequence>MKKLQLKNTYAKDVFSLFFLGINMRRKFPTDSVVINKMSEKNKDLNCKANNYAAKISIIYAVVSAVWILVSDMLTTTLFAKKGLFTVFSIIKGWLFVLITASLLYFMIRKKIYSLYLSENKLQNAIEELQKTNDELSKTQEKLVVQYKKLAKNQEKIKELAYFDQLTNLPNRNHFMLVLEKAIKDAHFKGQQLALICIDIDNFGKINNTLGHATGDVVLKEIAQRLKDTVGNNGFVARLTGDEFGIIIYNFLDFNVLNYFIYKIFNSFSMSWEIMEYDFYITPSMGVAIYPSDGQDSVSLLKSADKALNLAKEKGKNTFCFYNLEMDNILQQRLEFESDLRKAIEKDQFVLYYQPIVDLEKMQLCGAEALIRWIHPQKGIIPPMSFIPIAEQTGLISQIGQWVLAKVIADLKSIREVTNHNFYISFNASLREFSSANFVDNVLYTIEALKGDPTSLGIEITESVAMADPQNTIKSLNTFKEKGIKVFLDDFGTGYSSLNYLKQLPIDVVKIDRSFIANMSTDTKEQKIAKSLINLSHILDLKVVAEGIEDSQQAEILKSFECDFGQGYLFGKPLPKDQFIEFAKRF</sequence>
<dbReference type="FunFam" id="3.20.20.450:FF:000001">
    <property type="entry name" value="Cyclic di-GMP phosphodiesterase yahA"/>
    <property type="match status" value="1"/>
</dbReference>
<organism evidence="5 6">
    <name type="scientific">Caldicellulosiruptor hydrothermalis (strain DSM 18901 / VKM B-2411 / 108)</name>
    <dbReference type="NCBI Taxonomy" id="632292"/>
    <lineage>
        <taxon>Bacteria</taxon>
        <taxon>Bacillati</taxon>
        <taxon>Bacillota</taxon>
        <taxon>Bacillota incertae sedis</taxon>
        <taxon>Caldicellulosiruptorales</taxon>
        <taxon>Caldicellulosiruptoraceae</taxon>
        <taxon>Caldicellulosiruptor</taxon>
    </lineage>
</organism>
<keyword evidence="1" id="KW-0175">Coiled coil</keyword>
<feature type="domain" description="GGDEF" evidence="4">
    <location>
        <begin position="191"/>
        <end position="324"/>
    </location>
</feature>
<evidence type="ECO:0000313" key="6">
    <source>
        <dbReference type="Proteomes" id="UP000006890"/>
    </source>
</evidence>